<evidence type="ECO:0000313" key="5">
    <source>
        <dbReference type="Proteomes" id="UP001151760"/>
    </source>
</evidence>
<dbReference type="PRINTS" id="PR00291">
    <property type="entry name" value="KUNITZINHBTR"/>
</dbReference>
<sequence>MNTTTLFLLAFILFFALSANSAPSPSPVLDAYGKNLQTGVAYYVMPAPSDRERGGLFFAAVGNFTCPAGVAQGRTDGAYGDPLIFTPVNPKKGVIHLSTDVNVKFLGSTICHESNVWKFKYDKNIKQYAVMMGSVEGNPGPETLDNWFEIEKTKDGYNLARVVQLARSCSLASGVQFSTDRAIWHEPEQFSSELNNISLNRKKGVHVFKVARRAGTEYLRVIPDSRQTSSEKVNVLQKVTLKVWDSEGGHWKDDSVRLESVTSTFRKTRMLRLPRLFFKGNEAASNQGKEKGSSSLLETPGRGS</sequence>
<dbReference type="SUPFAM" id="SSF50386">
    <property type="entry name" value="STI-like"/>
    <property type="match status" value="1"/>
</dbReference>
<dbReference type="Pfam" id="PF00197">
    <property type="entry name" value="Kunitz_legume"/>
    <property type="match status" value="1"/>
</dbReference>
<feature type="region of interest" description="Disordered" evidence="2">
    <location>
        <begin position="282"/>
        <end position="304"/>
    </location>
</feature>
<evidence type="ECO:0000256" key="2">
    <source>
        <dbReference type="SAM" id="MobiDB-lite"/>
    </source>
</evidence>
<dbReference type="PANTHER" id="PTHR33107:SF87">
    <property type="entry name" value="21 KDA SEED PROTEIN-RELATED"/>
    <property type="match status" value="1"/>
</dbReference>
<evidence type="ECO:0000256" key="3">
    <source>
        <dbReference type="SAM" id="SignalP"/>
    </source>
</evidence>
<gene>
    <name evidence="4" type="ORF">Tco_0751760</name>
</gene>
<comment type="similarity">
    <text evidence="1">Belongs to the protease inhibitor I3 (leguminous Kunitz-type inhibitor) family.</text>
</comment>
<dbReference type="SMART" id="SM00452">
    <property type="entry name" value="STI"/>
    <property type="match status" value="1"/>
</dbReference>
<organism evidence="4 5">
    <name type="scientific">Tanacetum coccineum</name>
    <dbReference type="NCBI Taxonomy" id="301880"/>
    <lineage>
        <taxon>Eukaryota</taxon>
        <taxon>Viridiplantae</taxon>
        <taxon>Streptophyta</taxon>
        <taxon>Embryophyta</taxon>
        <taxon>Tracheophyta</taxon>
        <taxon>Spermatophyta</taxon>
        <taxon>Magnoliopsida</taxon>
        <taxon>eudicotyledons</taxon>
        <taxon>Gunneridae</taxon>
        <taxon>Pentapetalae</taxon>
        <taxon>asterids</taxon>
        <taxon>campanulids</taxon>
        <taxon>Asterales</taxon>
        <taxon>Asteraceae</taxon>
        <taxon>Asteroideae</taxon>
        <taxon>Anthemideae</taxon>
        <taxon>Anthemidinae</taxon>
        <taxon>Tanacetum</taxon>
    </lineage>
</organism>
<feature type="signal peptide" evidence="3">
    <location>
        <begin position="1"/>
        <end position="21"/>
    </location>
</feature>
<dbReference type="EMBL" id="BQNB010011034">
    <property type="protein sequence ID" value="GJS85219.1"/>
    <property type="molecule type" value="Genomic_DNA"/>
</dbReference>
<evidence type="ECO:0000313" key="4">
    <source>
        <dbReference type="EMBL" id="GJS85219.1"/>
    </source>
</evidence>
<dbReference type="PANTHER" id="PTHR33107">
    <property type="entry name" value="KUNITZ TRYPSIN INHIBITOR 2"/>
    <property type="match status" value="1"/>
</dbReference>
<name>A0ABQ4Z538_9ASTR</name>
<dbReference type="InterPro" id="IPR011065">
    <property type="entry name" value="Kunitz_inhibitor_STI-like_sf"/>
</dbReference>
<reference evidence="4" key="2">
    <citation type="submission" date="2022-01" db="EMBL/GenBank/DDBJ databases">
        <authorList>
            <person name="Yamashiro T."/>
            <person name="Shiraishi A."/>
            <person name="Satake H."/>
            <person name="Nakayama K."/>
        </authorList>
    </citation>
    <scope>NUCLEOTIDE SEQUENCE</scope>
</reference>
<comment type="caution">
    <text evidence="4">The sequence shown here is derived from an EMBL/GenBank/DDBJ whole genome shotgun (WGS) entry which is preliminary data.</text>
</comment>
<proteinExistence type="inferred from homology"/>
<feature type="compositionally biased region" description="Polar residues" evidence="2">
    <location>
        <begin position="283"/>
        <end position="297"/>
    </location>
</feature>
<dbReference type="Proteomes" id="UP001151760">
    <property type="component" value="Unassembled WGS sequence"/>
</dbReference>
<evidence type="ECO:0000256" key="1">
    <source>
        <dbReference type="ARBA" id="ARBA00005440"/>
    </source>
</evidence>
<protein>
    <submittedName>
        <fullName evidence="4">Miraculin-like protein</fullName>
    </submittedName>
</protein>
<dbReference type="Gene3D" id="2.80.10.50">
    <property type="match status" value="1"/>
</dbReference>
<reference evidence="4" key="1">
    <citation type="journal article" date="2022" name="Int. J. Mol. Sci.">
        <title>Draft Genome of Tanacetum Coccineum: Genomic Comparison of Closely Related Tanacetum-Family Plants.</title>
        <authorList>
            <person name="Yamashiro T."/>
            <person name="Shiraishi A."/>
            <person name="Nakayama K."/>
            <person name="Satake H."/>
        </authorList>
    </citation>
    <scope>NUCLEOTIDE SEQUENCE</scope>
</reference>
<dbReference type="InterPro" id="IPR002160">
    <property type="entry name" value="Prot_inh_Kunz-lg"/>
</dbReference>
<accession>A0ABQ4Z538</accession>
<dbReference type="PROSITE" id="PS00283">
    <property type="entry name" value="SOYBEAN_KUNITZ"/>
    <property type="match status" value="1"/>
</dbReference>
<keyword evidence="3" id="KW-0732">Signal</keyword>
<keyword evidence="5" id="KW-1185">Reference proteome</keyword>
<feature type="chain" id="PRO_5045356729" evidence="3">
    <location>
        <begin position="22"/>
        <end position="304"/>
    </location>
</feature>